<gene>
    <name evidence="1" type="ORF">GSTENG00018688001</name>
</gene>
<name>Q4SGD8_TETNG</name>
<protein>
    <submittedName>
        <fullName evidence="1">Chromosome 17 SCAF14597, whole genome shotgun sequence</fullName>
    </submittedName>
</protein>
<evidence type="ECO:0000313" key="1">
    <source>
        <dbReference type="EMBL" id="CAG00294.1"/>
    </source>
</evidence>
<reference evidence="1" key="1">
    <citation type="journal article" date="2004" name="Nature">
        <title>Genome duplication in the teleost fish Tetraodon nigroviridis reveals the early vertebrate proto-karyotype.</title>
        <authorList>
            <person name="Jaillon O."/>
            <person name="Aury J.-M."/>
            <person name="Brunet F."/>
            <person name="Petit J.-L."/>
            <person name="Stange-Thomann N."/>
            <person name="Mauceli E."/>
            <person name="Bouneau L."/>
            <person name="Fischer C."/>
            <person name="Ozouf-Costaz C."/>
            <person name="Bernot A."/>
            <person name="Nicaud S."/>
            <person name="Jaffe D."/>
            <person name="Fisher S."/>
            <person name="Lutfalla G."/>
            <person name="Dossat C."/>
            <person name="Segurens B."/>
            <person name="Dasilva C."/>
            <person name="Salanoubat M."/>
            <person name="Levy M."/>
            <person name="Boudet N."/>
            <person name="Castellano S."/>
            <person name="Anthouard V."/>
            <person name="Jubin C."/>
            <person name="Castelli V."/>
            <person name="Katinka M."/>
            <person name="Vacherie B."/>
            <person name="Biemont C."/>
            <person name="Skalli Z."/>
            <person name="Cattolico L."/>
            <person name="Poulain J."/>
            <person name="De Berardinis V."/>
            <person name="Cruaud C."/>
            <person name="Duprat S."/>
            <person name="Brottier P."/>
            <person name="Coutanceau J.-P."/>
            <person name="Gouzy J."/>
            <person name="Parra G."/>
            <person name="Lardier G."/>
            <person name="Chapple C."/>
            <person name="McKernan K.J."/>
            <person name="McEwan P."/>
            <person name="Bosak S."/>
            <person name="Kellis M."/>
            <person name="Volff J.-N."/>
            <person name="Guigo R."/>
            <person name="Zody M.C."/>
            <person name="Mesirov J."/>
            <person name="Lindblad-Toh K."/>
            <person name="Birren B."/>
            <person name="Nusbaum C."/>
            <person name="Kahn D."/>
            <person name="Robinson-Rechavi M."/>
            <person name="Laudet V."/>
            <person name="Schachter V."/>
            <person name="Quetier F."/>
            <person name="Saurin W."/>
            <person name="Scarpelli C."/>
            <person name="Wincker P."/>
            <person name="Lander E.S."/>
            <person name="Weissenbach J."/>
            <person name="Roest Crollius H."/>
        </authorList>
    </citation>
    <scope>NUCLEOTIDE SEQUENCE [LARGE SCALE GENOMIC DNA]</scope>
</reference>
<sequence length="49" mass="5296">MTEGVRGIVLGSQLHGKGWQWVDGDLSDIGPGFSSVMAFRDFGQTELVN</sequence>
<accession>Q4SGD8</accession>
<dbReference type="AlphaFoldDB" id="Q4SGD8"/>
<dbReference type="KEGG" id="tng:GSTEN00018688G001"/>
<dbReference type="EMBL" id="CAAE01014597">
    <property type="protein sequence ID" value="CAG00294.1"/>
    <property type="molecule type" value="Genomic_DNA"/>
</dbReference>
<organism evidence="1">
    <name type="scientific">Tetraodon nigroviridis</name>
    <name type="common">Spotted green pufferfish</name>
    <name type="synonym">Chelonodon nigroviridis</name>
    <dbReference type="NCBI Taxonomy" id="99883"/>
    <lineage>
        <taxon>Eukaryota</taxon>
        <taxon>Metazoa</taxon>
        <taxon>Chordata</taxon>
        <taxon>Craniata</taxon>
        <taxon>Vertebrata</taxon>
        <taxon>Euteleostomi</taxon>
        <taxon>Actinopterygii</taxon>
        <taxon>Neopterygii</taxon>
        <taxon>Teleostei</taxon>
        <taxon>Neoteleostei</taxon>
        <taxon>Acanthomorphata</taxon>
        <taxon>Eupercaria</taxon>
        <taxon>Tetraodontiformes</taxon>
        <taxon>Tetradontoidea</taxon>
        <taxon>Tetraodontidae</taxon>
        <taxon>Tetraodon</taxon>
    </lineage>
</organism>
<reference evidence="1" key="2">
    <citation type="submission" date="2004-02" db="EMBL/GenBank/DDBJ databases">
        <authorList>
            <consortium name="Genoscope"/>
            <consortium name="Whitehead Institute Centre for Genome Research"/>
        </authorList>
    </citation>
    <scope>NUCLEOTIDE SEQUENCE</scope>
</reference>
<proteinExistence type="predicted"/>